<feature type="chain" id="PRO_5032974650" description="Chitin-binding type-2 domain-containing protein" evidence="7">
    <location>
        <begin position="20"/>
        <end position="107"/>
    </location>
</feature>
<dbReference type="SMART" id="SM00494">
    <property type="entry name" value="ChtBD2"/>
    <property type="match status" value="1"/>
</dbReference>
<dbReference type="InterPro" id="IPR002557">
    <property type="entry name" value="Chitin-bd_dom"/>
</dbReference>
<dbReference type="OrthoDB" id="6020543at2759"/>
<comment type="caution">
    <text evidence="9">The sequence shown here is derived from an EMBL/GenBank/DDBJ whole genome shotgun (WGS) entry which is preliminary data.</text>
</comment>
<sequence>MYAIQISSVLVLCLATTYAFRAPLCPEDNSIEVYYPSNDCSKFWQCSNGVPVLQRCPADTLFNSDLNVCDNPESVVCPAPKPSTTTRRPRPTRPPKPTLPTRRPREQ</sequence>
<accession>A0A834HXY6</accession>
<dbReference type="Pfam" id="PF01607">
    <property type="entry name" value="CBM_14"/>
    <property type="match status" value="1"/>
</dbReference>
<feature type="domain" description="Chitin-binding type-2" evidence="8">
    <location>
        <begin position="22"/>
        <end position="79"/>
    </location>
</feature>
<evidence type="ECO:0000256" key="5">
    <source>
        <dbReference type="ARBA" id="ARBA00023180"/>
    </source>
</evidence>
<dbReference type="InterPro" id="IPR051940">
    <property type="entry name" value="Chitin_bind-dev_reg"/>
</dbReference>
<evidence type="ECO:0000256" key="6">
    <source>
        <dbReference type="SAM" id="MobiDB-lite"/>
    </source>
</evidence>
<name>A0A834HXY6_RHYFE</name>
<dbReference type="PROSITE" id="PS50940">
    <property type="entry name" value="CHIT_BIND_II"/>
    <property type="match status" value="1"/>
</dbReference>
<proteinExistence type="predicted"/>
<dbReference type="SUPFAM" id="SSF57625">
    <property type="entry name" value="Invertebrate chitin-binding proteins"/>
    <property type="match status" value="1"/>
</dbReference>
<dbReference type="Proteomes" id="UP000625711">
    <property type="component" value="Unassembled WGS sequence"/>
</dbReference>
<evidence type="ECO:0000256" key="3">
    <source>
        <dbReference type="ARBA" id="ARBA00022737"/>
    </source>
</evidence>
<evidence type="ECO:0000313" key="10">
    <source>
        <dbReference type="Proteomes" id="UP000625711"/>
    </source>
</evidence>
<dbReference type="Gene3D" id="2.170.140.10">
    <property type="entry name" value="Chitin binding domain"/>
    <property type="match status" value="1"/>
</dbReference>
<dbReference type="GO" id="GO:0005576">
    <property type="term" value="C:extracellular region"/>
    <property type="evidence" value="ECO:0007669"/>
    <property type="project" value="InterPro"/>
</dbReference>
<feature type="region of interest" description="Disordered" evidence="6">
    <location>
        <begin position="78"/>
        <end position="107"/>
    </location>
</feature>
<reference evidence="9" key="1">
    <citation type="submission" date="2020-08" db="EMBL/GenBank/DDBJ databases">
        <title>Genome sequencing and assembly of the red palm weevil Rhynchophorus ferrugineus.</title>
        <authorList>
            <person name="Dias G.B."/>
            <person name="Bergman C.M."/>
            <person name="Manee M."/>
        </authorList>
    </citation>
    <scope>NUCLEOTIDE SEQUENCE</scope>
    <source>
        <strain evidence="9">AA-2017</strain>
        <tissue evidence="9">Whole larva</tissue>
    </source>
</reference>
<dbReference type="GO" id="GO:0008061">
    <property type="term" value="F:chitin binding"/>
    <property type="evidence" value="ECO:0007669"/>
    <property type="project" value="UniProtKB-KW"/>
</dbReference>
<protein>
    <recommendedName>
        <fullName evidence="8">Chitin-binding type-2 domain-containing protein</fullName>
    </recommendedName>
</protein>
<dbReference type="AlphaFoldDB" id="A0A834HXY6"/>
<evidence type="ECO:0000313" key="9">
    <source>
        <dbReference type="EMBL" id="KAF7270590.1"/>
    </source>
</evidence>
<gene>
    <name evidence="9" type="ORF">GWI33_016481</name>
</gene>
<keyword evidence="3" id="KW-0677">Repeat</keyword>
<organism evidence="9 10">
    <name type="scientific">Rhynchophorus ferrugineus</name>
    <name type="common">Red palm weevil</name>
    <name type="synonym">Curculio ferrugineus</name>
    <dbReference type="NCBI Taxonomy" id="354439"/>
    <lineage>
        <taxon>Eukaryota</taxon>
        <taxon>Metazoa</taxon>
        <taxon>Ecdysozoa</taxon>
        <taxon>Arthropoda</taxon>
        <taxon>Hexapoda</taxon>
        <taxon>Insecta</taxon>
        <taxon>Pterygota</taxon>
        <taxon>Neoptera</taxon>
        <taxon>Endopterygota</taxon>
        <taxon>Coleoptera</taxon>
        <taxon>Polyphaga</taxon>
        <taxon>Cucujiformia</taxon>
        <taxon>Curculionidae</taxon>
        <taxon>Dryophthorinae</taxon>
        <taxon>Rhynchophorus</taxon>
    </lineage>
</organism>
<evidence type="ECO:0000256" key="7">
    <source>
        <dbReference type="SAM" id="SignalP"/>
    </source>
</evidence>
<evidence type="ECO:0000256" key="4">
    <source>
        <dbReference type="ARBA" id="ARBA00023157"/>
    </source>
</evidence>
<dbReference type="PANTHER" id="PTHR23301">
    <property type="entry name" value="CHITIN BINDING PERITROPHIN-A"/>
    <property type="match status" value="1"/>
</dbReference>
<dbReference type="PANTHER" id="PTHR23301:SF0">
    <property type="entry name" value="CHITIN-BINDING TYPE-2 DOMAIN-CONTAINING PROTEIN-RELATED"/>
    <property type="match status" value="1"/>
</dbReference>
<keyword evidence="2 7" id="KW-0732">Signal</keyword>
<keyword evidence="4" id="KW-1015">Disulfide bond</keyword>
<keyword evidence="5" id="KW-0325">Glycoprotein</keyword>
<dbReference type="InterPro" id="IPR036508">
    <property type="entry name" value="Chitin-bd_dom_sf"/>
</dbReference>
<feature type="signal peptide" evidence="7">
    <location>
        <begin position="1"/>
        <end position="19"/>
    </location>
</feature>
<keyword evidence="1" id="KW-0147">Chitin-binding</keyword>
<evidence type="ECO:0000259" key="8">
    <source>
        <dbReference type="PROSITE" id="PS50940"/>
    </source>
</evidence>
<evidence type="ECO:0000256" key="2">
    <source>
        <dbReference type="ARBA" id="ARBA00022729"/>
    </source>
</evidence>
<dbReference type="EMBL" id="JAACXV010014079">
    <property type="protein sequence ID" value="KAF7270590.1"/>
    <property type="molecule type" value="Genomic_DNA"/>
</dbReference>
<keyword evidence="10" id="KW-1185">Reference proteome</keyword>
<evidence type="ECO:0000256" key="1">
    <source>
        <dbReference type="ARBA" id="ARBA00022669"/>
    </source>
</evidence>